<dbReference type="AlphaFoldDB" id="A0A4S8ZWC4"/>
<evidence type="ECO:0008006" key="3">
    <source>
        <dbReference type="Google" id="ProtNLM"/>
    </source>
</evidence>
<sequence>MCLCLGGILLHITSIPKPDSISTEFIPRFYSLRTPPQPTRASWIQHAHSYLHSTMATLLDTLPTELVLKVISHLSPSSARNAISVMSDYARLSVDFAYFNAELNDSQLVVKYEWANVDYRSRSDSDVLVTQNRDQPVINGFVSAREQTFTNHQSLMATCAIVEAGATLTRLDLHGEIHFDLETIIELMNQCDNVVQLFVSNCTAVIPDRFLAEFLDGVKWSRLKALDIRPSVPQEHPNGHMIQVIPHQKQYFVAMIVKYAPTIARRFPMMLEHDSMLIETFSIAIHGRVKPSPEIIALINTAKSSGLVPYTGSSHSTPDYFDDVPEFIHPDWLHLNVSYRNVAVRLAKLFMKRASTETRLCEVHGDLPLFCFSRSERTSDDSQCFMDWARDEWKSPNDDSVNMVNSMRDQVRAKNSVSRTSPAWSPLPHMSKLFGPIEPSERPEPLIRNDMWSRTFMSVNEQREARPALKPKGQALPPAPTVTWPTPPSGSLHTQKSPTFPLFMVFIHCLYLPSLFVKRLTNRV</sequence>
<accession>A0A4S8ZWC4</accession>
<evidence type="ECO:0000313" key="1">
    <source>
        <dbReference type="EMBL" id="THW70668.1"/>
    </source>
</evidence>
<gene>
    <name evidence="1" type="ORF">D6D19_07678</name>
</gene>
<dbReference type="EMBL" id="QZAO01000319">
    <property type="protein sequence ID" value="THW70668.1"/>
    <property type="molecule type" value="Genomic_DNA"/>
</dbReference>
<organism evidence="1 2">
    <name type="scientific">Aureobasidium pullulans</name>
    <name type="common">Black yeast</name>
    <name type="synonym">Pullularia pullulans</name>
    <dbReference type="NCBI Taxonomy" id="5580"/>
    <lineage>
        <taxon>Eukaryota</taxon>
        <taxon>Fungi</taxon>
        <taxon>Dikarya</taxon>
        <taxon>Ascomycota</taxon>
        <taxon>Pezizomycotina</taxon>
        <taxon>Dothideomycetes</taxon>
        <taxon>Dothideomycetidae</taxon>
        <taxon>Dothideales</taxon>
        <taxon>Saccotheciaceae</taxon>
        <taxon>Aureobasidium</taxon>
    </lineage>
</organism>
<protein>
    <recommendedName>
        <fullName evidence="3">F-box domain-containing protein</fullName>
    </recommendedName>
</protein>
<proteinExistence type="predicted"/>
<comment type="caution">
    <text evidence="1">The sequence shown here is derived from an EMBL/GenBank/DDBJ whole genome shotgun (WGS) entry which is preliminary data.</text>
</comment>
<dbReference type="Proteomes" id="UP000308802">
    <property type="component" value="Unassembled WGS sequence"/>
</dbReference>
<name>A0A4S8ZWC4_AURPU</name>
<reference evidence="1 2" key="1">
    <citation type="submission" date="2018-10" db="EMBL/GenBank/DDBJ databases">
        <title>Fifty Aureobasidium pullulans genomes reveal a recombining polyextremotolerant generalist.</title>
        <authorList>
            <person name="Gostincar C."/>
            <person name="Turk M."/>
            <person name="Zajc J."/>
            <person name="Gunde-Cimerman N."/>
        </authorList>
    </citation>
    <scope>NUCLEOTIDE SEQUENCE [LARGE SCALE GENOMIC DNA]</scope>
    <source>
        <strain evidence="1 2">EXF-10659</strain>
    </source>
</reference>
<evidence type="ECO:0000313" key="2">
    <source>
        <dbReference type="Proteomes" id="UP000308802"/>
    </source>
</evidence>